<dbReference type="InterPro" id="IPR013108">
    <property type="entry name" value="Amidohydro_3"/>
</dbReference>
<organism evidence="2 3">
    <name type="scientific">Caenibius tardaugens NBRC 16725</name>
    <dbReference type="NCBI Taxonomy" id="1219035"/>
    <lineage>
        <taxon>Bacteria</taxon>
        <taxon>Pseudomonadati</taxon>
        <taxon>Pseudomonadota</taxon>
        <taxon>Alphaproteobacteria</taxon>
        <taxon>Sphingomonadales</taxon>
        <taxon>Erythrobacteraceae</taxon>
        <taxon>Caenibius</taxon>
    </lineage>
</organism>
<gene>
    <name evidence="2" type="ORF">NT2_07_00340</name>
</gene>
<dbReference type="SUPFAM" id="SSF51556">
    <property type="entry name" value="Metallo-dependent hydrolases"/>
    <property type="match status" value="1"/>
</dbReference>
<name>U2ZXC0_9SPHN</name>
<dbReference type="Proteomes" id="UP000016568">
    <property type="component" value="Unassembled WGS sequence"/>
</dbReference>
<evidence type="ECO:0000313" key="3">
    <source>
        <dbReference type="Proteomes" id="UP000016568"/>
    </source>
</evidence>
<dbReference type="SUPFAM" id="SSF51338">
    <property type="entry name" value="Composite domain of metallo-dependent hydrolases"/>
    <property type="match status" value="1"/>
</dbReference>
<protein>
    <submittedName>
        <fullName evidence="2">Putative D-aminoacylase</fullName>
    </submittedName>
</protein>
<dbReference type="Pfam" id="PF07969">
    <property type="entry name" value="Amidohydro_3"/>
    <property type="match status" value="2"/>
</dbReference>
<dbReference type="PANTHER" id="PTHR11647:SF1">
    <property type="entry name" value="COLLAPSIN RESPONSE MEDIATOR PROTEIN"/>
    <property type="match status" value="1"/>
</dbReference>
<dbReference type="InterPro" id="IPR011059">
    <property type="entry name" value="Metal-dep_hydrolase_composite"/>
</dbReference>
<dbReference type="Gene3D" id="3.20.20.140">
    <property type="entry name" value="Metal-dependent hydrolases"/>
    <property type="match status" value="2"/>
</dbReference>
<accession>U2ZXC0</accession>
<dbReference type="InterPro" id="IPR050378">
    <property type="entry name" value="Metallo-dep_Hydrolases_sf"/>
</dbReference>
<dbReference type="RefSeq" id="WP_021690852.1">
    <property type="nucleotide sequence ID" value="NZ_BASZ01000007.1"/>
</dbReference>
<comment type="caution">
    <text evidence="2">The sequence shown here is derived from an EMBL/GenBank/DDBJ whole genome shotgun (WGS) entry which is preliminary data.</text>
</comment>
<dbReference type="OrthoDB" id="9766983at2"/>
<dbReference type="GO" id="GO:0016812">
    <property type="term" value="F:hydrolase activity, acting on carbon-nitrogen (but not peptide) bonds, in cyclic amides"/>
    <property type="evidence" value="ECO:0007669"/>
    <property type="project" value="TreeGrafter"/>
</dbReference>
<dbReference type="GO" id="GO:0005829">
    <property type="term" value="C:cytosol"/>
    <property type="evidence" value="ECO:0007669"/>
    <property type="project" value="TreeGrafter"/>
</dbReference>
<dbReference type="eggNOG" id="COG3653">
    <property type="taxonomic scope" value="Bacteria"/>
</dbReference>
<dbReference type="KEGG" id="ntd:EGO55_06600"/>
<evidence type="ECO:0000313" key="2">
    <source>
        <dbReference type="EMBL" id="GAD50034.1"/>
    </source>
</evidence>
<keyword evidence="3" id="KW-1185">Reference proteome</keyword>
<reference evidence="2 3" key="1">
    <citation type="submission" date="2013-09" db="EMBL/GenBank/DDBJ databases">
        <title>Whole genome shotgun sequence of Novosphingobium tardaugens NBRC 16725.</title>
        <authorList>
            <person name="Isaki S."/>
            <person name="Hosoyama A."/>
            <person name="Tsuchikane K."/>
            <person name="Katsumata H."/>
            <person name="Ando Y."/>
            <person name="Yamazaki S."/>
            <person name="Fujita N."/>
        </authorList>
    </citation>
    <scope>NUCLEOTIDE SEQUENCE [LARGE SCALE GENOMIC DNA]</scope>
    <source>
        <strain evidence="2 3">NBRC 16725</strain>
    </source>
</reference>
<feature type="domain" description="Amidohydrolase 3" evidence="1">
    <location>
        <begin position="48"/>
        <end position="269"/>
    </location>
</feature>
<dbReference type="Gene3D" id="2.30.40.10">
    <property type="entry name" value="Urease, subunit C, domain 1"/>
    <property type="match status" value="2"/>
</dbReference>
<dbReference type="EMBL" id="BASZ01000007">
    <property type="protein sequence ID" value="GAD50034.1"/>
    <property type="molecule type" value="Genomic_DNA"/>
</dbReference>
<evidence type="ECO:0000259" key="1">
    <source>
        <dbReference type="Pfam" id="PF07969"/>
    </source>
</evidence>
<feature type="domain" description="Amidohydrolase 3" evidence="1">
    <location>
        <begin position="430"/>
        <end position="552"/>
    </location>
</feature>
<dbReference type="AlphaFoldDB" id="U2ZXC0"/>
<dbReference type="InterPro" id="IPR032466">
    <property type="entry name" value="Metal_Hydrolase"/>
</dbReference>
<proteinExistence type="predicted"/>
<dbReference type="PANTHER" id="PTHR11647">
    <property type="entry name" value="HYDRANTOINASE/DIHYDROPYRIMIDINASE FAMILY MEMBER"/>
    <property type="match status" value="1"/>
</dbReference>
<sequence>MSDLLIKGGTVVDGTGAAAYKADVRVKDGIIAEIGEDLRPDGEKVYFADDCYVTPGFVESHTHYDATMWWQNDLDPLPGYGVTSIIMGNCGFSAAPISREEAARNEMVKIFAFFEDIPEGPFLQNLPWDWEKWSEYKTSMIKHVRVPANYAAFVGHLALRLAVLGLEAWDRAATPAEIAKMAELLDDALAAGALGMSDNLFDHDGSDRPVPTLLADDAEFEALFDVLERYEGVSYQVILDIFTRKTAPQMLERVARLTKGRKLRIQTAGTIATLDFQKDLAGPLENRMIEMQAEGYDIWPTASHVAPTNVLSIVKSLIFAQSNDYVWHEVVMADDHEEKRRLLADPEWRARARESWDTKAWQWAPMNNPQRLELINSDNGVGPVNITLAEFAESRGLHRSDAMAQWILENGILSTVHMSPFPKDEEMTTRWMTNPMSVGNVTDAGAHGQMLCGGGENVELITKYVMQDKRISLEQAVHILTGKLMNFFGLTDRGELKVGKRADITVFKLDEIKRRDMIKAFDVPDGKGGHTWRFTREPAPMRLTIVNGVVTFDGKKFTGEMPGQFLSPVANDQLAQVAAAE</sequence>